<evidence type="ECO:0000313" key="9">
    <source>
        <dbReference type="EnsemblMetazoa" id="ASIC005221-PA"/>
    </source>
</evidence>
<comment type="similarity">
    <text evidence="6">Belongs to the class-I aminoacyl-tRNA synthetase family.</text>
</comment>
<dbReference type="GO" id="GO:0005739">
    <property type="term" value="C:mitochondrion"/>
    <property type="evidence" value="ECO:0007669"/>
    <property type="project" value="TreeGrafter"/>
</dbReference>
<keyword evidence="1 6" id="KW-0436">Ligase</keyword>
<dbReference type="SUPFAM" id="SSF52374">
    <property type="entry name" value="Nucleotidylyl transferase"/>
    <property type="match status" value="1"/>
</dbReference>
<gene>
    <name evidence="8" type="ORF">ZHAS_00005221</name>
</gene>
<protein>
    <submittedName>
        <fullName evidence="8">AGAP000012-PA-like protein</fullName>
    </submittedName>
</protein>
<dbReference type="OMA" id="MKAKCFR"/>
<keyword evidence="2 6" id="KW-0547">Nucleotide-binding</keyword>
<dbReference type="STRING" id="74873.A0A084VIV6"/>
<evidence type="ECO:0000256" key="5">
    <source>
        <dbReference type="ARBA" id="ARBA00023146"/>
    </source>
</evidence>
<evidence type="ECO:0000256" key="4">
    <source>
        <dbReference type="ARBA" id="ARBA00022917"/>
    </source>
</evidence>
<keyword evidence="5 6" id="KW-0030">Aminoacyl-tRNA synthetase</keyword>
<keyword evidence="3 6" id="KW-0067">ATP-binding</keyword>
<evidence type="ECO:0000313" key="8">
    <source>
        <dbReference type="EMBL" id="KFB37900.1"/>
    </source>
</evidence>
<evidence type="ECO:0000256" key="1">
    <source>
        <dbReference type="ARBA" id="ARBA00022598"/>
    </source>
</evidence>
<name>A0A084VIV6_ANOSI</name>
<dbReference type="Gene3D" id="3.10.290.10">
    <property type="entry name" value="RNA-binding S4 domain"/>
    <property type="match status" value="1"/>
</dbReference>
<dbReference type="EMBL" id="ATLV01013411">
    <property type="status" value="NOT_ANNOTATED_CDS"/>
    <property type="molecule type" value="Genomic_DNA"/>
</dbReference>
<dbReference type="OrthoDB" id="337870at2759"/>
<dbReference type="Pfam" id="PF22421">
    <property type="entry name" value="SYY_C-terminal"/>
    <property type="match status" value="1"/>
</dbReference>
<dbReference type="SUPFAM" id="SSF55174">
    <property type="entry name" value="Alpha-L RNA-binding motif"/>
    <property type="match status" value="1"/>
</dbReference>
<accession>A0A084VIV6</accession>
<dbReference type="PANTHER" id="PTHR11766:SF0">
    <property type="entry name" value="TYROSINE--TRNA LIGASE, MITOCHONDRIAL"/>
    <property type="match status" value="1"/>
</dbReference>
<proteinExistence type="inferred from homology"/>
<keyword evidence="10" id="KW-1185">Reference proteome</keyword>
<reference evidence="9" key="2">
    <citation type="submission" date="2020-05" db="UniProtKB">
        <authorList>
            <consortium name="EnsemblMetazoa"/>
        </authorList>
    </citation>
    <scope>IDENTIFICATION</scope>
</reference>
<dbReference type="GO" id="GO:0005829">
    <property type="term" value="C:cytosol"/>
    <property type="evidence" value="ECO:0007669"/>
    <property type="project" value="TreeGrafter"/>
</dbReference>
<dbReference type="PANTHER" id="PTHR11766">
    <property type="entry name" value="TYROSYL-TRNA SYNTHETASE"/>
    <property type="match status" value="1"/>
</dbReference>
<evidence type="ECO:0000259" key="7">
    <source>
        <dbReference type="Pfam" id="PF22421"/>
    </source>
</evidence>
<dbReference type="FunFam" id="3.10.290.10:FF:000017">
    <property type="entry name" value="Tyrosine--tRNA ligase"/>
    <property type="match status" value="1"/>
</dbReference>
<evidence type="ECO:0000256" key="6">
    <source>
        <dbReference type="RuleBase" id="RU363036"/>
    </source>
</evidence>
<dbReference type="InterPro" id="IPR024088">
    <property type="entry name" value="Tyr-tRNA-ligase_bac-type"/>
</dbReference>
<dbReference type="Proteomes" id="UP000030765">
    <property type="component" value="Unassembled WGS sequence"/>
</dbReference>
<dbReference type="GO" id="GO:0004831">
    <property type="term" value="F:tyrosine-tRNA ligase activity"/>
    <property type="evidence" value="ECO:0007669"/>
    <property type="project" value="InterPro"/>
</dbReference>
<dbReference type="InterPro" id="IPR036986">
    <property type="entry name" value="S4_RNA-bd_sf"/>
</dbReference>
<organism evidence="8">
    <name type="scientific">Anopheles sinensis</name>
    <name type="common">Mosquito</name>
    <dbReference type="NCBI Taxonomy" id="74873"/>
    <lineage>
        <taxon>Eukaryota</taxon>
        <taxon>Metazoa</taxon>
        <taxon>Ecdysozoa</taxon>
        <taxon>Arthropoda</taxon>
        <taxon>Hexapoda</taxon>
        <taxon>Insecta</taxon>
        <taxon>Pterygota</taxon>
        <taxon>Neoptera</taxon>
        <taxon>Endopterygota</taxon>
        <taxon>Diptera</taxon>
        <taxon>Nematocera</taxon>
        <taxon>Culicoidea</taxon>
        <taxon>Culicidae</taxon>
        <taxon>Anophelinae</taxon>
        <taxon>Anopheles</taxon>
    </lineage>
</organism>
<dbReference type="Pfam" id="PF00579">
    <property type="entry name" value="tRNA-synt_1b"/>
    <property type="match status" value="1"/>
</dbReference>
<evidence type="ECO:0000256" key="2">
    <source>
        <dbReference type="ARBA" id="ARBA00022741"/>
    </source>
</evidence>
<dbReference type="AlphaFoldDB" id="A0A084VIV6"/>
<dbReference type="VEuPathDB" id="VectorBase:ASIC005221"/>
<dbReference type="GO" id="GO:0003723">
    <property type="term" value="F:RNA binding"/>
    <property type="evidence" value="ECO:0007669"/>
    <property type="project" value="InterPro"/>
</dbReference>
<dbReference type="GO" id="GO:0006418">
    <property type="term" value="P:tRNA aminoacylation for protein translation"/>
    <property type="evidence" value="ECO:0007669"/>
    <property type="project" value="InterPro"/>
</dbReference>
<dbReference type="EMBL" id="KE524855">
    <property type="protein sequence ID" value="KFB37900.1"/>
    <property type="molecule type" value="Genomic_DNA"/>
</dbReference>
<dbReference type="VEuPathDB" id="VectorBase:ASIS003396"/>
<dbReference type="GO" id="GO:0005524">
    <property type="term" value="F:ATP binding"/>
    <property type="evidence" value="ECO:0007669"/>
    <property type="project" value="UniProtKB-KW"/>
</dbReference>
<dbReference type="InterPro" id="IPR002305">
    <property type="entry name" value="aa-tRNA-synth_Ic"/>
</dbReference>
<dbReference type="Gene3D" id="1.10.240.10">
    <property type="entry name" value="Tyrosyl-Transfer RNA Synthetase"/>
    <property type="match status" value="1"/>
</dbReference>
<evidence type="ECO:0000313" key="10">
    <source>
        <dbReference type="Proteomes" id="UP000030765"/>
    </source>
</evidence>
<dbReference type="EnsemblMetazoa" id="ASIC005221-RA">
    <property type="protein sequence ID" value="ASIC005221-PA"/>
    <property type="gene ID" value="ASIC005221"/>
</dbReference>
<evidence type="ECO:0000256" key="3">
    <source>
        <dbReference type="ARBA" id="ARBA00022840"/>
    </source>
</evidence>
<dbReference type="InterPro" id="IPR054608">
    <property type="entry name" value="SYY-like_C"/>
</dbReference>
<keyword evidence="4 6" id="KW-0648">Protein biosynthesis</keyword>
<feature type="domain" description="Tyrosine--tRNA ligase SYY-like C-terminal" evidence="7">
    <location>
        <begin position="87"/>
        <end position="171"/>
    </location>
</feature>
<reference evidence="8 10" key="1">
    <citation type="journal article" date="2014" name="BMC Genomics">
        <title>Genome sequence of Anopheles sinensis provides insight into genetics basis of mosquito competence for malaria parasites.</title>
        <authorList>
            <person name="Zhou D."/>
            <person name="Zhang D."/>
            <person name="Ding G."/>
            <person name="Shi L."/>
            <person name="Hou Q."/>
            <person name="Ye Y."/>
            <person name="Xu Y."/>
            <person name="Zhou H."/>
            <person name="Xiong C."/>
            <person name="Li S."/>
            <person name="Yu J."/>
            <person name="Hong S."/>
            <person name="Yu X."/>
            <person name="Zou P."/>
            <person name="Chen C."/>
            <person name="Chang X."/>
            <person name="Wang W."/>
            <person name="Lv Y."/>
            <person name="Sun Y."/>
            <person name="Ma L."/>
            <person name="Shen B."/>
            <person name="Zhu C."/>
        </authorList>
    </citation>
    <scope>NUCLEOTIDE SEQUENCE [LARGE SCALE GENOMIC DNA]</scope>
</reference>
<sequence>MYQFFVRTPDSEVEKLLRLLTFLPLQTIDQLMARHRRTPELWEAQKCLAEELTKLVHGEEGLHKAKAISQALYKGDISILEQLDVKDISQSFGGAPMCEVLPEPGMTILDVALRANCFPTKNDAVRIITAGGFSINFKKAKNISEVLTPSVHILANKLSLLRVGKRNYYIIKWLI</sequence>